<evidence type="ECO:0000313" key="5">
    <source>
        <dbReference type="Proteomes" id="UP000318681"/>
    </source>
</evidence>
<feature type="domain" description="Biofilm-associated protein BapA-like prefix-like" evidence="3">
    <location>
        <begin position="2"/>
        <end position="115"/>
    </location>
</feature>
<feature type="domain" description="Bacterial Ig" evidence="2">
    <location>
        <begin position="173"/>
        <end position="225"/>
    </location>
</feature>
<dbReference type="Proteomes" id="UP000318681">
    <property type="component" value="Unassembled WGS sequence"/>
</dbReference>
<feature type="compositionally biased region" description="Acidic residues" evidence="1">
    <location>
        <begin position="143"/>
        <end position="154"/>
    </location>
</feature>
<protein>
    <submittedName>
        <fullName evidence="4">BapA prefix-like domain-containing protein</fullName>
    </submittedName>
</protein>
<feature type="region of interest" description="Disordered" evidence="1">
    <location>
        <begin position="140"/>
        <end position="200"/>
    </location>
</feature>
<dbReference type="Gene3D" id="2.60.40.10">
    <property type="entry name" value="Immunoglobulins"/>
    <property type="match status" value="1"/>
</dbReference>
<dbReference type="Pfam" id="PF17936">
    <property type="entry name" value="Big_6"/>
    <property type="match status" value="1"/>
</dbReference>
<proteinExistence type="predicted"/>
<keyword evidence="5" id="KW-1185">Reference proteome</keyword>
<sequence length="350" mass="36639">MDVQVISKATGNVSQMTSGTVSLNAPSIVRPALTRAEIAGFERQEHDLVIRLANGEQTRIANFYPGDAPIGVNDLVLREGDGSLWLARVDATALRFSAIRDLDDLLAGSAAGGGSSLALPVALLSGLAAAGGVVAAASAGSAESDDSGEEDPGDGGDSPPIILDPGAAPDRDAPDAPDVIVRDDGTRLDGSGEPGATIAVLNGDGTVVGTTVVEADGTFSVIVSPRGGRPGTDGDAGRSRRQRIARHARHAAGHHRAPRAGRQHRRDREHRHRRGRSRGLGDGPRRVGGGDRHRHRRGGRQLFRGAFTRAGERRYAVGQSERYGGQHLAYDDACITRHHGARRPDGRGGR</sequence>
<feature type="region of interest" description="Disordered" evidence="1">
    <location>
        <begin position="223"/>
        <end position="311"/>
    </location>
</feature>
<evidence type="ECO:0000313" key="4">
    <source>
        <dbReference type="EMBL" id="TVV74259.1"/>
    </source>
</evidence>
<feature type="compositionally biased region" description="Basic and acidic residues" evidence="1">
    <location>
        <begin position="169"/>
        <end position="187"/>
    </location>
</feature>
<feature type="compositionally biased region" description="Low complexity" evidence="1">
    <location>
        <begin position="157"/>
        <end position="168"/>
    </location>
</feature>
<evidence type="ECO:0000256" key="1">
    <source>
        <dbReference type="SAM" id="MobiDB-lite"/>
    </source>
</evidence>
<dbReference type="InterPro" id="IPR041498">
    <property type="entry name" value="Big_6"/>
</dbReference>
<dbReference type="EMBL" id="VNIM01000036">
    <property type="protein sequence ID" value="TVV74259.1"/>
    <property type="molecule type" value="Genomic_DNA"/>
</dbReference>
<dbReference type="OrthoDB" id="8481600at2"/>
<reference evidence="4 5" key="1">
    <citation type="submission" date="2019-07" db="EMBL/GenBank/DDBJ databases">
        <title>Sphingomonas solaris sp. nov., isolated from a solar panel from Boston, Massachusetts.</title>
        <authorList>
            <person name="Tanner K."/>
            <person name="Pascual J."/>
            <person name="Mancuso C."/>
            <person name="Pereto J."/>
            <person name="Khalil A."/>
            <person name="Vilanova C."/>
        </authorList>
    </citation>
    <scope>NUCLEOTIDE SEQUENCE [LARGE SCALE GENOMIC DNA]</scope>
    <source>
        <strain evidence="4 5">R4DWN</strain>
    </source>
</reference>
<name>A0A558R4G8_9SPHN</name>
<dbReference type="Pfam" id="PF22783">
    <property type="entry name" value="BapA_N"/>
    <property type="match status" value="1"/>
</dbReference>
<dbReference type="InterPro" id="IPR013783">
    <property type="entry name" value="Ig-like_fold"/>
</dbReference>
<evidence type="ECO:0000259" key="3">
    <source>
        <dbReference type="Pfam" id="PF22783"/>
    </source>
</evidence>
<dbReference type="InterPro" id="IPR048051">
    <property type="entry name" value="BapA-like_prefix-like"/>
</dbReference>
<feature type="compositionally biased region" description="Basic residues" evidence="1">
    <location>
        <begin position="239"/>
        <end position="277"/>
    </location>
</feature>
<evidence type="ECO:0000259" key="2">
    <source>
        <dbReference type="Pfam" id="PF17936"/>
    </source>
</evidence>
<dbReference type="AlphaFoldDB" id="A0A558R4G8"/>
<dbReference type="NCBIfam" id="NF033677">
    <property type="entry name" value="biofilm_BapA_N"/>
    <property type="match status" value="1"/>
</dbReference>
<gene>
    <name evidence="4" type="ORF">FOY91_10490</name>
</gene>
<comment type="caution">
    <text evidence="4">The sequence shown here is derived from an EMBL/GenBank/DDBJ whole genome shotgun (WGS) entry which is preliminary data.</text>
</comment>
<organism evidence="4 5">
    <name type="scientific">Alterirhizorhabdus solaris</name>
    <dbReference type="NCBI Taxonomy" id="2529389"/>
    <lineage>
        <taxon>Bacteria</taxon>
        <taxon>Pseudomonadati</taxon>
        <taxon>Pseudomonadota</taxon>
        <taxon>Alphaproteobacteria</taxon>
        <taxon>Sphingomonadales</taxon>
        <taxon>Rhizorhabdaceae</taxon>
        <taxon>Alterirhizorhabdus</taxon>
    </lineage>
</organism>
<accession>A0A558R4G8</accession>